<evidence type="ECO:0000259" key="3">
    <source>
        <dbReference type="Pfam" id="PF04111"/>
    </source>
</evidence>
<evidence type="ECO:0000256" key="2">
    <source>
        <dbReference type="SAM" id="Coils"/>
    </source>
</evidence>
<protein>
    <submittedName>
        <fullName evidence="5">Autophagy protein 6</fullName>
    </submittedName>
</protein>
<accession>M5G6K6</accession>
<proteinExistence type="inferred from homology"/>
<dbReference type="PANTHER" id="PTHR12768">
    <property type="entry name" value="BECLIN 1"/>
    <property type="match status" value="1"/>
</dbReference>
<evidence type="ECO:0000256" key="1">
    <source>
        <dbReference type="ARBA" id="ARBA00005965"/>
    </source>
</evidence>
<dbReference type="Proteomes" id="UP000030653">
    <property type="component" value="Unassembled WGS sequence"/>
</dbReference>
<dbReference type="GO" id="GO:0000423">
    <property type="term" value="P:mitophagy"/>
    <property type="evidence" value="ECO:0007669"/>
    <property type="project" value="TreeGrafter"/>
</dbReference>
<name>M5G6K6_DACPD</name>
<dbReference type="GeneID" id="63691878"/>
<dbReference type="GO" id="GO:0043548">
    <property type="term" value="F:phosphatidylinositol 3-kinase binding"/>
    <property type="evidence" value="ECO:0007669"/>
    <property type="project" value="TreeGrafter"/>
</dbReference>
<reference evidence="5 6" key="1">
    <citation type="journal article" date="2012" name="Science">
        <title>The Paleozoic origin of enzymatic lignin decomposition reconstructed from 31 fungal genomes.</title>
        <authorList>
            <person name="Floudas D."/>
            <person name="Binder M."/>
            <person name="Riley R."/>
            <person name="Barry K."/>
            <person name="Blanchette R.A."/>
            <person name="Henrissat B."/>
            <person name="Martinez A.T."/>
            <person name="Otillar R."/>
            <person name="Spatafora J.W."/>
            <person name="Yadav J.S."/>
            <person name="Aerts A."/>
            <person name="Benoit I."/>
            <person name="Boyd A."/>
            <person name="Carlson A."/>
            <person name="Copeland A."/>
            <person name="Coutinho P.M."/>
            <person name="de Vries R.P."/>
            <person name="Ferreira P."/>
            <person name="Findley K."/>
            <person name="Foster B."/>
            <person name="Gaskell J."/>
            <person name="Glotzer D."/>
            <person name="Gorecki P."/>
            <person name="Heitman J."/>
            <person name="Hesse C."/>
            <person name="Hori C."/>
            <person name="Igarashi K."/>
            <person name="Jurgens J.A."/>
            <person name="Kallen N."/>
            <person name="Kersten P."/>
            <person name="Kohler A."/>
            <person name="Kuees U."/>
            <person name="Kumar T.K.A."/>
            <person name="Kuo A."/>
            <person name="LaButti K."/>
            <person name="Larrondo L.F."/>
            <person name="Lindquist E."/>
            <person name="Ling A."/>
            <person name="Lombard V."/>
            <person name="Lucas S."/>
            <person name="Lundell T."/>
            <person name="Martin R."/>
            <person name="McLaughlin D.J."/>
            <person name="Morgenstern I."/>
            <person name="Morin E."/>
            <person name="Murat C."/>
            <person name="Nagy L.G."/>
            <person name="Nolan M."/>
            <person name="Ohm R.A."/>
            <person name="Patyshakuliyeva A."/>
            <person name="Rokas A."/>
            <person name="Ruiz-Duenas F.J."/>
            <person name="Sabat G."/>
            <person name="Salamov A."/>
            <person name="Samejima M."/>
            <person name="Schmutz J."/>
            <person name="Slot J.C."/>
            <person name="St John F."/>
            <person name="Stenlid J."/>
            <person name="Sun H."/>
            <person name="Sun S."/>
            <person name="Syed K."/>
            <person name="Tsang A."/>
            <person name="Wiebenga A."/>
            <person name="Young D."/>
            <person name="Pisabarro A."/>
            <person name="Eastwood D.C."/>
            <person name="Martin F."/>
            <person name="Cullen D."/>
            <person name="Grigoriev I.V."/>
            <person name="Hibbett D.S."/>
        </authorList>
    </citation>
    <scope>NUCLEOTIDE SEQUENCE [LARGE SCALE GENOMIC DNA]</scope>
    <source>
        <strain evidence="5 6">DJM-731 SS1</strain>
    </source>
</reference>
<dbReference type="STRING" id="1858805.M5G6K6"/>
<dbReference type="GO" id="GO:0045324">
    <property type="term" value="P:late endosome to vacuole transport"/>
    <property type="evidence" value="ECO:0007669"/>
    <property type="project" value="TreeGrafter"/>
</dbReference>
<sequence>MNVGSEPVVIAFSLWSVVATPRAQNLRHLPKLFDILSSRTGVDHPLCAECTHSLIDGLNKQLDEARRERDGYIAFEREAKRELERGRAGVGEEASHLDKLRQDESAAVLELSAAESELQKLEHELAALRSESDALDLEERAFWAEQASTQIASSTLRASLSSLRSAIRTSERELDALERTNVYDDAFCLGSDGVFGTINGLRLGRAGTVVVDWSEINAAWGQTLLLLHTLARKLEFTFDGWELHPLGSFSRISRAGKDDSYELYASTDIVVTRLLHNRRFDYAMVAFLDCLRQVVEFVKRKDSTLDFVYSINKDRIGDASVKLQFSQEETWTKSMRYILVVLKRLLRWVVNMDT</sequence>
<keyword evidence="6" id="KW-1185">Reference proteome</keyword>
<dbReference type="InterPro" id="IPR041691">
    <property type="entry name" value="Atg6/beclin_CC"/>
</dbReference>
<feature type="domain" description="Atg6/beclin coiled-coil" evidence="4">
    <location>
        <begin position="45"/>
        <end position="174"/>
    </location>
</feature>
<dbReference type="Pfam" id="PF04111">
    <property type="entry name" value="APG6"/>
    <property type="match status" value="1"/>
</dbReference>
<keyword evidence="2" id="KW-0175">Coiled coil</keyword>
<organism evidence="5 6">
    <name type="scientific">Dacryopinax primogenitus (strain DJM 731)</name>
    <name type="common">Brown rot fungus</name>
    <dbReference type="NCBI Taxonomy" id="1858805"/>
    <lineage>
        <taxon>Eukaryota</taxon>
        <taxon>Fungi</taxon>
        <taxon>Dikarya</taxon>
        <taxon>Basidiomycota</taxon>
        <taxon>Agaricomycotina</taxon>
        <taxon>Dacrymycetes</taxon>
        <taxon>Dacrymycetales</taxon>
        <taxon>Dacrymycetaceae</taxon>
        <taxon>Dacryopinax</taxon>
    </lineage>
</organism>
<dbReference type="GO" id="GO:0000407">
    <property type="term" value="C:phagophore assembly site"/>
    <property type="evidence" value="ECO:0007669"/>
    <property type="project" value="TreeGrafter"/>
</dbReference>
<dbReference type="InterPro" id="IPR038274">
    <property type="entry name" value="Atg6/Beclin_C_sf"/>
</dbReference>
<dbReference type="InterPro" id="IPR007243">
    <property type="entry name" value="Atg6/Beclin"/>
</dbReference>
<dbReference type="OrthoDB" id="20368at2759"/>
<dbReference type="HOGENOM" id="CLU_024219_3_1_1"/>
<dbReference type="PANTHER" id="PTHR12768:SF4">
    <property type="entry name" value="BECLIN-1"/>
    <property type="match status" value="1"/>
</dbReference>
<evidence type="ECO:0000313" key="6">
    <source>
        <dbReference type="Proteomes" id="UP000030653"/>
    </source>
</evidence>
<feature type="coiled-coil region" evidence="2">
    <location>
        <begin position="97"/>
        <end position="180"/>
    </location>
</feature>
<dbReference type="GO" id="GO:0000045">
    <property type="term" value="P:autophagosome assembly"/>
    <property type="evidence" value="ECO:0007669"/>
    <property type="project" value="TreeGrafter"/>
</dbReference>
<evidence type="ECO:0000313" key="5">
    <source>
        <dbReference type="EMBL" id="EJU04329.1"/>
    </source>
</evidence>
<dbReference type="InterPro" id="IPR040455">
    <property type="entry name" value="Atg6_BARA"/>
</dbReference>
<comment type="similarity">
    <text evidence="1">Belongs to the beclin family.</text>
</comment>
<dbReference type="GO" id="GO:0034271">
    <property type="term" value="C:phosphatidylinositol 3-kinase complex, class III, type I"/>
    <property type="evidence" value="ECO:0007669"/>
    <property type="project" value="TreeGrafter"/>
</dbReference>
<dbReference type="RefSeq" id="XP_040631223.1">
    <property type="nucleotide sequence ID" value="XM_040776816.1"/>
</dbReference>
<dbReference type="GO" id="GO:0030674">
    <property type="term" value="F:protein-macromolecule adaptor activity"/>
    <property type="evidence" value="ECO:0007669"/>
    <property type="project" value="TreeGrafter"/>
</dbReference>
<dbReference type="AlphaFoldDB" id="M5G6K6"/>
<dbReference type="GO" id="GO:0034272">
    <property type="term" value="C:phosphatidylinositol 3-kinase complex, class III, type II"/>
    <property type="evidence" value="ECO:0007669"/>
    <property type="project" value="TreeGrafter"/>
</dbReference>
<gene>
    <name evidence="5" type="ORF">DACRYDRAFT_87560</name>
</gene>
<dbReference type="Gene3D" id="1.10.418.40">
    <property type="entry name" value="Autophagy protein 6/Beclin 1"/>
    <property type="match status" value="1"/>
</dbReference>
<dbReference type="EMBL" id="JH795858">
    <property type="protein sequence ID" value="EJU04329.1"/>
    <property type="molecule type" value="Genomic_DNA"/>
</dbReference>
<evidence type="ECO:0000259" key="4">
    <source>
        <dbReference type="Pfam" id="PF17675"/>
    </source>
</evidence>
<feature type="domain" description="Atg6 BARA" evidence="3">
    <location>
        <begin position="177"/>
        <end position="350"/>
    </location>
</feature>
<dbReference type="GO" id="GO:0006995">
    <property type="term" value="P:cellular response to nitrogen starvation"/>
    <property type="evidence" value="ECO:0007669"/>
    <property type="project" value="TreeGrafter"/>
</dbReference>
<dbReference type="Pfam" id="PF17675">
    <property type="entry name" value="APG6_N"/>
    <property type="match status" value="1"/>
</dbReference>
<dbReference type="OMA" id="WTKAMKC"/>